<reference evidence="1" key="2">
    <citation type="submission" date="2020-07" db="EMBL/GenBank/DDBJ databases">
        <authorList>
            <person name="Vera ALvarez R."/>
            <person name="Arias-Moreno D.M."/>
            <person name="Jimenez-Jacinto V."/>
            <person name="Jimenez-Bremont J.F."/>
            <person name="Swaminathan K."/>
            <person name="Moose S.P."/>
            <person name="Guerrero-Gonzalez M.L."/>
            <person name="Marino-Ramirez L."/>
            <person name="Landsman D."/>
            <person name="Rodriguez-Kessler M."/>
            <person name="Delgado-Sanchez P."/>
        </authorList>
    </citation>
    <scope>NUCLEOTIDE SEQUENCE</scope>
    <source>
        <tissue evidence="1">Cladode</tissue>
    </source>
</reference>
<sequence length="235" mass="26560">MIFDSGQSAILGPHIYLPPFVGNNKSNNNRIRHFLSQNLPVKIPSYPFSPRPRSGRGSVYLIAAIAFFLHPTAFNGARAPLEKYSSLLTIEELNSRRLCLRESPSEFYLIIRGKESSLDMLLDLLGFRKSVFGEHFVVRHLSVRQNASEKVGTGEVLEPSATDTILSVKAILLTNPSVTVALFRDGKLGFLRLDDMEWELIDDDEDDDNMMTMMMKTKVFGMMTLSKWEIRKSSL</sequence>
<accession>A0A7C9CQM3</accession>
<proteinExistence type="predicted"/>
<dbReference type="EMBL" id="GISG01033527">
    <property type="protein sequence ID" value="MBA4621284.1"/>
    <property type="molecule type" value="Transcribed_RNA"/>
</dbReference>
<organism evidence="1">
    <name type="scientific">Opuntia streptacantha</name>
    <name type="common">Prickly pear cactus</name>
    <name type="synonym">Opuntia cardona</name>
    <dbReference type="NCBI Taxonomy" id="393608"/>
    <lineage>
        <taxon>Eukaryota</taxon>
        <taxon>Viridiplantae</taxon>
        <taxon>Streptophyta</taxon>
        <taxon>Embryophyta</taxon>
        <taxon>Tracheophyta</taxon>
        <taxon>Spermatophyta</taxon>
        <taxon>Magnoliopsida</taxon>
        <taxon>eudicotyledons</taxon>
        <taxon>Gunneridae</taxon>
        <taxon>Pentapetalae</taxon>
        <taxon>Caryophyllales</taxon>
        <taxon>Cactineae</taxon>
        <taxon>Cactaceae</taxon>
        <taxon>Opuntioideae</taxon>
        <taxon>Opuntia</taxon>
    </lineage>
</organism>
<name>A0A7C9CQM3_OPUST</name>
<dbReference type="AlphaFoldDB" id="A0A7C9CQM3"/>
<protein>
    <submittedName>
        <fullName evidence="1">Uncharacterized protein</fullName>
    </submittedName>
</protein>
<reference evidence="1" key="1">
    <citation type="journal article" date="2013" name="J. Plant Res.">
        <title>Effect of fungi and light on seed germination of three Opuntia species from semiarid lands of central Mexico.</title>
        <authorList>
            <person name="Delgado-Sanchez P."/>
            <person name="Jimenez-Bremont J.F."/>
            <person name="Guerrero-Gonzalez Mde L."/>
            <person name="Flores J."/>
        </authorList>
    </citation>
    <scope>NUCLEOTIDE SEQUENCE</scope>
    <source>
        <tissue evidence="1">Cladode</tissue>
    </source>
</reference>
<evidence type="ECO:0000313" key="1">
    <source>
        <dbReference type="EMBL" id="MBA4621284.1"/>
    </source>
</evidence>